<dbReference type="FunFam" id="2.30.42.10:FF:000003">
    <property type="entry name" value="Regulating synaptic membrane exocytosis protein 1, putative"/>
    <property type="match status" value="1"/>
</dbReference>
<dbReference type="Pfam" id="PF00168">
    <property type="entry name" value="C2"/>
    <property type="match status" value="1"/>
</dbReference>
<dbReference type="InterPro" id="IPR001478">
    <property type="entry name" value="PDZ"/>
</dbReference>
<keyword evidence="2" id="KW-0677">Repeat</keyword>
<feature type="region of interest" description="Disordered" evidence="8">
    <location>
        <begin position="435"/>
        <end position="494"/>
    </location>
</feature>
<dbReference type="InterPro" id="IPR010911">
    <property type="entry name" value="Rab_BD"/>
</dbReference>
<dbReference type="GO" id="GO:0008270">
    <property type="term" value="F:zinc ion binding"/>
    <property type="evidence" value="ECO:0007669"/>
    <property type="project" value="UniProtKB-KW"/>
</dbReference>
<feature type="domain" description="FYVE-type" evidence="11">
    <location>
        <begin position="83"/>
        <end position="139"/>
    </location>
</feature>
<feature type="region of interest" description="Disordered" evidence="8">
    <location>
        <begin position="381"/>
        <end position="420"/>
    </location>
</feature>
<dbReference type="InterPro" id="IPR000008">
    <property type="entry name" value="C2_dom"/>
</dbReference>
<dbReference type="Gene3D" id="2.60.40.150">
    <property type="entry name" value="C2 domain"/>
    <property type="match status" value="1"/>
</dbReference>
<evidence type="ECO:0000259" key="9">
    <source>
        <dbReference type="PROSITE" id="PS50004"/>
    </source>
</evidence>
<feature type="region of interest" description="Disordered" evidence="8">
    <location>
        <begin position="1233"/>
        <end position="1263"/>
    </location>
</feature>
<evidence type="ECO:0000256" key="6">
    <source>
        <dbReference type="ARBA" id="ARBA00034103"/>
    </source>
</evidence>
<dbReference type="SMART" id="SM00228">
    <property type="entry name" value="PDZ"/>
    <property type="match status" value="1"/>
</dbReference>
<feature type="domain" description="C2" evidence="9">
    <location>
        <begin position="682"/>
        <end position="805"/>
    </location>
</feature>
<evidence type="ECO:0000256" key="8">
    <source>
        <dbReference type="SAM" id="MobiDB-lite"/>
    </source>
</evidence>
<feature type="region of interest" description="Disordered" evidence="8">
    <location>
        <begin position="1135"/>
        <end position="1157"/>
    </location>
</feature>
<dbReference type="GO" id="GO:0050806">
    <property type="term" value="P:positive regulation of synaptic transmission"/>
    <property type="evidence" value="ECO:0007669"/>
    <property type="project" value="TreeGrafter"/>
</dbReference>
<dbReference type="SUPFAM" id="SSF57903">
    <property type="entry name" value="FYVE/PHD zinc finger"/>
    <property type="match status" value="1"/>
</dbReference>
<evidence type="ECO:0000256" key="3">
    <source>
        <dbReference type="ARBA" id="ARBA00022771"/>
    </source>
</evidence>
<accession>A0A9F7QSE7</accession>
<keyword evidence="4" id="KW-0862">Zinc</keyword>
<feature type="compositionally biased region" description="Polar residues" evidence="8">
    <location>
        <begin position="923"/>
        <end position="932"/>
    </location>
</feature>
<feature type="region of interest" description="Disordered" evidence="8">
    <location>
        <begin position="819"/>
        <end position="841"/>
    </location>
</feature>
<evidence type="ECO:0000259" key="11">
    <source>
        <dbReference type="PROSITE" id="PS50178"/>
    </source>
</evidence>
<evidence type="ECO:0000313" key="13">
    <source>
        <dbReference type="Proteomes" id="UP000221080"/>
    </source>
</evidence>
<dbReference type="GeneID" id="108259070"/>
<dbReference type="GO" id="GO:0006886">
    <property type="term" value="P:intracellular protein transport"/>
    <property type="evidence" value="ECO:0007669"/>
    <property type="project" value="InterPro"/>
</dbReference>
<dbReference type="InterPro" id="IPR039032">
    <property type="entry name" value="Rim-like"/>
</dbReference>
<keyword evidence="1" id="KW-0479">Metal-binding</keyword>
<organism evidence="13 14">
    <name type="scientific">Ictalurus punctatus</name>
    <name type="common">Channel catfish</name>
    <name type="synonym">Silurus punctatus</name>
    <dbReference type="NCBI Taxonomy" id="7998"/>
    <lineage>
        <taxon>Eukaryota</taxon>
        <taxon>Metazoa</taxon>
        <taxon>Chordata</taxon>
        <taxon>Craniata</taxon>
        <taxon>Vertebrata</taxon>
        <taxon>Euteleostomi</taxon>
        <taxon>Actinopterygii</taxon>
        <taxon>Neopterygii</taxon>
        <taxon>Teleostei</taxon>
        <taxon>Ostariophysi</taxon>
        <taxon>Siluriformes</taxon>
        <taxon>Ictaluridae</taxon>
        <taxon>Ictalurus</taxon>
    </lineage>
</organism>
<dbReference type="Gene3D" id="2.30.42.10">
    <property type="match status" value="1"/>
</dbReference>
<dbReference type="GO" id="GO:0048788">
    <property type="term" value="C:cytoskeleton of presynaptic active zone"/>
    <property type="evidence" value="ECO:0007669"/>
    <property type="project" value="TreeGrafter"/>
</dbReference>
<keyword evidence="13" id="KW-1185">Reference proteome</keyword>
<dbReference type="GO" id="GO:0042391">
    <property type="term" value="P:regulation of membrane potential"/>
    <property type="evidence" value="ECO:0007669"/>
    <property type="project" value="TreeGrafter"/>
</dbReference>
<sequence>MAASVGPQGGPRASLPASMPDIPDLSHLTEEERKVILAVMARQKEEEEKEQAMLKTLHQQFESYKEQVRRIGAENKRQQSIHKDDAPTCGICRKTKFADGCGHLCSYCQTKFCARCGGRVSLRSNNVMWVCNLCRKQQEILTKSGEWFSSGPRGRPLSVAGPEADRDGKLRSRSQVTAGANLATANDTQPATDRTKGAEIMPASRARSEPPREKKRPVSLHEQNGKVIGRGERRVVPGRQPGQAAEDRAPGERRDIRRLEKGHSQEYDHPGDTAHPDQRRRKEEEERERQRREEEYQNRYCSDPNLARYPVKPQKEEQEMRMHAKVSKMRQERHHSDMAINEVGLAQDGCETPGSRLSRRAVGNENRKALLENHRAYSVDRTVGGSAGGGPVPLQKQGHSVSHMSPGGSQDLRDGQDWGLKGYLEPGSAALLHKTKREKAAESFRKDSSLSSDQSECLRPPPPRAYRPKRGLNKRQMSISSSEEEGGSTPEYTSCEDVEIESISEKGDWDCHPLDPTIWHHPVTWQPSKEGDHLIGRITLSKRSAVPREAGSLLGLKVVGGKITETGRLGAFITKVKKGSLADVVGHLRAGDEVLQWNGKALPGATEKDVYNIILESQSAPQVEIVVSRPIGDTPRIPEKSHPPLESTGSSSIDESHKVDHPSISVMSPTSPGMLRDLPQDLPGQLSVKLWYDKVGHQLIVNVLQAIDLPSRPDGRPRNPYVKMYFLPDRSDKSKRRTKTVKKSSEPRWNQTFLYSHVHRRDFRERMLEITVWDQPRAQEEESEFLGEILIELETALLDDQPHWYKLQTHDVSSLPLPQPSPYLPRRHVHNDSPSKKLQRSHRIIETDYDDAITVVSSAAERNSRERERCSTLTVPERQAAIQHRSRSVSPHREDQCRGRSRHTHVPMQRSLDEIRQKRHHSQSPTHYYNPQQEHRSGDSDYDYSEDSEVLEMHRSIRGGSAECLHTNSSTLPACLKSKSTRRLEGGGVSPRSPAPQRVLRFTDEVGISDLQPSLDRVRSASTTCLRPESSFRSPDSLSGSLDRPVCAKTNKKSIDNDRIQPTSILRGSRWRRDGPIQSFGHSSQDRVHLHGGRNSPTESPLSVRRGRQLPQLPAKSSSIEQALAVEERARQLSQVRVPSYRPGSSASSGHDQDMDLKNKRDMYKRSCDNMSARSSDSDVSDVSAISRASSASRLSSASYMSVQSERPHGRIRAFLACLQSCIRCLAAAPSRDPLPPSTLTARPPLTPLHSGEEKPTTSLPLPTPSALLCMRVTGAEQGEARVLGQSCSTVTSSEPADTGRLLRRHRGHKIALLHCCVNSE</sequence>
<dbReference type="InterPro" id="IPR036034">
    <property type="entry name" value="PDZ_sf"/>
</dbReference>
<protein>
    <submittedName>
        <fullName evidence="14">Regulating synaptic membrane exocytosis protein 1 isoform X9</fullName>
    </submittedName>
</protein>
<dbReference type="GO" id="GO:0031267">
    <property type="term" value="F:small GTPase binding"/>
    <property type="evidence" value="ECO:0007669"/>
    <property type="project" value="InterPro"/>
</dbReference>
<dbReference type="GO" id="GO:0042734">
    <property type="term" value="C:presynaptic membrane"/>
    <property type="evidence" value="ECO:0007669"/>
    <property type="project" value="TreeGrafter"/>
</dbReference>
<evidence type="ECO:0000256" key="7">
    <source>
        <dbReference type="PROSITE-ProRule" id="PRU00091"/>
    </source>
</evidence>
<dbReference type="FunFam" id="2.60.40.150:FF:000003">
    <property type="entry name" value="Regulating synaptic membrane exocytosis protein 2"/>
    <property type="match status" value="1"/>
</dbReference>
<feature type="compositionally biased region" description="Basic and acidic residues" evidence="8">
    <location>
        <begin position="438"/>
        <end position="448"/>
    </location>
</feature>
<dbReference type="SUPFAM" id="SSF50156">
    <property type="entry name" value="PDZ domain-like"/>
    <property type="match status" value="1"/>
</dbReference>
<reference evidence="14" key="2">
    <citation type="submission" date="2025-08" db="UniProtKB">
        <authorList>
            <consortium name="RefSeq"/>
        </authorList>
    </citation>
    <scope>IDENTIFICATION</scope>
    <source>
        <tissue evidence="14">Blood</tissue>
    </source>
</reference>
<name>A0A9F7QSE7_ICTPU</name>
<dbReference type="SUPFAM" id="SSF49562">
    <property type="entry name" value="C2 domain (Calcium/lipid-binding domain, CaLB)"/>
    <property type="match status" value="1"/>
</dbReference>
<keyword evidence="3 7" id="KW-0863">Zinc-finger</keyword>
<feature type="compositionally biased region" description="Basic and acidic residues" evidence="8">
    <location>
        <begin position="245"/>
        <end position="297"/>
    </location>
</feature>
<dbReference type="GO" id="GO:0048791">
    <property type="term" value="P:calcium ion-regulated exocytosis of neurotransmitter"/>
    <property type="evidence" value="ECO:0007669"/>
    <property type="project" value="TreeGrafter"/>
</dbReference>
<evidence type="ECO:0000256" key="5">
    <source>
        <dbReference type="ARBA" id="ARBA00023018"/>
    </source>
</evidence>
<evidence type="ECO:0000313" key="14">
    <source>
        <dbReference type="RefSeq" id="XP_053531980.1"/>
    </source>
</evidence>
<feature type="domain" description="RabBD" evidence="12">
    <location>
        <begin position="22"/>
        <end position="151"/>
    </location>
</feature>
<dbReference type="PROSITE" id="PS50916">
    <property type="entry name" value="RABBD"/>
    <property type="match status" value="1"/>
</dbReference>
<comment type="subcellular location">
    <subcellularLocation>
        <location evidence="6">Synapse</location>
    </subcellularLocation>
</comment>
<dbReference type="GO" id="GO:0048167">
    <property type="term" value="P:regulation of synaptic plasticity"/>
    <property type="evidence" value="ECO:0007669"/>
    <property type="project" value="TreeGrafter"/>
</dbReference>
<dbReference type="PANTHER" id="PTHR12157:SF18">
    <property type="entry name" value="REGULATING SYNAPTIC MEMBRANE EXOCYTOSIS PROTEIN 1"/>
    <property type="match status" value="1"/>
</dbReference>
<dbReference type="PROSITE" id="PS50004">
    <property type="entry name" value="C2"/>
    <property type="match status" value="1"/>
</dbReference>
<dbReference type="PROSITE" id="PS50106">
    <property type="entry name" value="PDZ"/>
    <property type="match status" value="1"/>
</dbReference>
<evidence type="ECO:0000259" key="12">
    <source>
        <dbReference type="PROSITE" id="PS50916"/>
    </source>
</evidence>
<dbReference type="PROSITE" id="PS50178">
    <property type="entry name" value="ZF_FYVE"/>
    <property type="match status" value="1"/>
</dbReference>
<dbReference type="GO" id="GO:2000300">
    <property type="term" value="P:regulation of synaptic vesicle exocytosis"/>
    <property type="evidence" value="ECO:0007669"/>
    <property type="project" value="TreeGrafter"/>
</dbReference>
<dbReference type="InterPro" id="IPR017455">
    <property type="entry name" value="Znf_FYVE-rel"/>
</dbReference>
<evidence type="ECO:0000256" key="1">
    <source>
        <dbReference type="ARBA" id="ARBA00022723"/>
    </source>
</evidence>
<evidence type="ECO:0000259" key="10">
    <source>
        <dbReference type="PROSITE" id="PS50106"/>
    </source>
</evidence>
<feature type="region of interest" description="Disordered" evidence="8">
    <location>
        <begin position="632"/>
        <end position="661"/>
    </location>
</feature>
<dbReference type="InterPro" id="IPR035892">
    <property type="entry name" value="C2_domain_sf"/>
</dbReference>
<dbReference type="Gene3D" id="3.30.40.10">
    <property type="entry name" value="Zinc/RING finger domain, C3HC4 (zinc finger)"/>
    <property type="match status" value="1"/>
</dbReference>
<dbReference type="InterPro" id="IPR013083">
    <property type="entry name" value="Znf_RING/FYVE/PHD"/>
</dbReference>
<dbReference type="InterPro" id="IPR011011">
    <property type="entry name" value="Znf_FYVE_PHD"/>
</dbReference>
<feature type="region of interest" description="Disordered" evidence="8">
    <location>
        <begin position="859"/>
        <end position="947"/>
    </location>
</feature>
<dbReference type="Proteomes" id="UP000221080">
    <property type="component" value="Chromosome 26"/>
</dbReference>
<feature type="region of interest" description="Disordered" evidence="8">
    <location>
        <begin position="1"/>
        <end position="26"/>
    </location>
</feature>
<feature type="domain" description="PDZ" evidence="10">
    <location>
        <begin position="537"/>
        <end position="629"/>
    </location>
</feature>
<dbReference type="FunFam" id="3.30.40.10:FF:000044">
    <property type="entry name" value="Regulating synaptic membrane exocytosis protein 2"/>
    <property type="match status" value="1"/>
</dbReference>
<dbReference type="SMART" id="SM00239">
    <property type="entry name" value="C2"/>
    <property type="match status" value="1"/>
</dbReference>
<dbReference type="PANTHER" id="PTHR12157">
    <property type="entry name" value="REGULATING SYNAPTIC MEMBRANE EXOCYTOSIS PROTEIN"/>
    <property type="match status" value="1"/>
</dbReference>
<evidence type="ECO:0000256" key="2">
    <source>
        <dbReference type="ARBA" id="ARBA00022737"/>
    </source>
</evidence>
<dbReference type="GO" id="GO:0044325">
    <property type="term" value="F:transmembrane transporter binding"/>
    <property type="evidence" value="ECO:0007669"/>
    <property type="project" value="TreeGrafter"/>
</dbReference>
<dbReference type="Pfam" id="PF00595">
    <property type="entry name" value="PDZ"/>
    <property type="match status" value="1"/>
</dbReference>
<dbReference type="InterPro" id="IPR054386">
    <property type="entry name" value="RIM_Znf"/>
</dbReference>
<feature type="compositionally biased region" description="Polar residues" evidence="8">
    <location>
        <begin position="1135"/>
        <end position="1150"/>
    </location>
</feature>
<proteinExistence type="predicted"/>
<evidence type="ECO:0000256" key="4">
    <source>
        <dbReference type="ARBA" id="ARBA00022833"/>
    </source>
</evidence>
<feature type="region of interest" description="Disordered" evidence="8">
    <location>
        <begin position="1026"/>
        <end position="1117"/>
    </location>
</feature>
<dbReference type="CDD" id="cd06714">
    <property type="entry name" value="PDZ_RIM-like"/>
    <property type="match status" value="1"/>
</dbReference>
<gene>
    <name evidence="14" type="primary">rims1b</name>
</gene>
<feature type="compositionally biased region" description="Polar residues" evidence="8">
    <location>
        <begin position="1026"/>
        <end position="1040"/>
    </location>
</feature>
<dbReference type="CTD" id="568486"/>
<feature type="compositionally biased region" description="Polar residues" evidence="8">
    <location>
        <begin position="173"/>
        <end position="192"/>
    </location>
</feature>
<feature type="region of interest" description="Disordered" evidence="8">
    <location>
        <begin position="146"/>
        <end position="315"/>
    </location>
</feature>
<dbReference type="CDD" id="cd04031">
    <property type="entry name" value="C2A_RIM1alpha"/>
    <property type="match status" value="1"/>
</dbReference>
<dbReference type="Pfam" id="PF22601">
    <property type="entry name" value="RIM2a_ZnF"/>
    <property type="match status" value="1"/>
</dbReference>
<reference evidence="13" key="1">
    <citation type="journal article" date="2016" name="Nat. Commun.">
        <title>The channel catfish genome sequence provides insights into the evolution of scale formation in teleosts.</title>
        <authorList>
            <person name="Liu Z."/>
            <person name="Liu S."/>
            <person name="Yao J."/>
            <person name="Bao L."/>
            <person name="Zhang J."/>
            <person name="Li Y."/>
            <person name="Jiang C."/>
            <person name="Sun L."/>
            <person name="Wang R."/>
            <person name="Zhang Y."/>
            <person name="Zhou T."/>
            <person name="Zeng Q."/>
            <person name="Fu Q."/>
            <person name="Gao S."/>
            <person name="Li N."/>
            <person name="Koren S."/>
            <person name="Jiang Y."/>
            <person name="Zimin A."/>
            <person name="Xu P."/>
            <person name="Phillippy A.M."/>
            <person name="Geng X."/>
            <person name="Song L."/>
            <person name="Sun F."/>
            <person name="Li C."/>
            <person name="Wang X."/>
            <person name="Chen A."/>
            <person name="Jin Y."/>
            <person name="Yuan Z."/>
            <person name="Yang Y."/>
            <person name="Tan S."/>
            <person name="Peatman E."/>
            <person name="Lu J."/>
            <person name="Qin Z."/>
            <person name="Dunham R."/>
            <person name="Li Z."/>
            <person name="Sonstegard T."/>
            <person name="Feng J."/>
            <person name="Danzmann R.G."/>
            <person name="Schroeder S."/>
            <person name="Scheffler B."/>
            <person name="Duke M.V."/>
            <person name="Ballard L."/>
            <person name="Kucuktas H."/>
            <person name="Kaltenboeck L."/>
            <person name="Liu H."/>
            <person name="Armbruster J."/>
            <person name="Xie Y."/>
            <person name="Kirby M.L."/>
            <person name="Tian Y."/>
            <person name="Flanagan M.E."/>
            <person name="Mu W."/>
            <person name="Waldbieser G.C."/>
        </authorList>
    </citation>
    <scope>NUCLEOTIDE SEQUENCE [LARGE SCALE GENOMIC DNA]</scope>
    <source>
        <strain evidence="13">SDA103</strain>
    </source>
</reference>
<dbReference type="RefSeq" id="XP_053531980.1">
    <property type="nucleotide sequence ID" value="XM_053676005.1"/>
</dbReference>
<keyword evidence="5" id="KW-0770">Synapse</keyword>